<dbReference type="HOGENOM" id="CLU_000604_1_2_0"/>
<dbReference type="Proteomes" id="UP000000323">
    <property type="component" value="Chromosome 2"/>
</dbReference>
<dbReference type="eggNOG" id="COG1131">
    <property type="taxonomic scope" value="Bacteria"/>
</dbReference>
<evidence type="ECO:0000256" key="3">
    <source>
        <dbReference type="ARBA" id="ARBA00022840"/>
    </source>
</evidence>
<evidence type="ECO:0000256" key="4">
    <source>
        <dbReference type="ARBA" id="ARBA00049985"/>
    </source>
</evidence>
<evidence type="ECO:0000256" key="2">
    <source>
        <dbReference type="ARBA" id="ARBA00022741"/>
    </source>
</evidence>
<dbReference type="PROSITE" id="PS00211">
    <property type="entry name" value="ABC_TRANSPORTER_1"/>
    <property type="match status" value="1"/>
</dbReference>
<dbReference type="OrthoDB" id="9804819at2"/>
<accession>D1CHC9</accession>
<dbReference type="Gene3D" id="3.40.50.300">
    <property type="entry name" value="P-loop containing nucleotide triphosphate hydrolases"/>
    <property type="match status" value="1"/>
</dbReference>
<dbReference type="SUPFAM" id="SSF52540">
    <property type="entry name" value="P-loop containing nucleoside triphosphate hydrolases"/>
    <property type="match status" value="1"/>
</dbReference>
<dbReference type="InterPro" id="IPR005894">
    <property type="entry name" value="DrrA"/>
</dbReference>
<dbReference type="GO" id="GO:0016887">
    <property type="term" value="F:ATP hydrolysis activity"/>
    <property type="evidence" value="ECO:0007669"/>
    <property type="project" value="InterPro"/>
</dbReference>
<name>D1CHC9_THET1</name>
<comment type="subcellular location">
    <subcellularLocation>
        <location evidence="1">Cell membrane</location>
        <topology evidence="1">Peripheral membrane protein</topology>
        <orientation evidence="1">Cytoplasmic side</orientation>
    </subcellularLocation>
</comment>
<dbReference type="KEGG" id="ttr:Tter_2251"/>
<dbReference type="AlphaFoldDB" id="D1CHC9"/>
<dbReference type="InterPro" id="IPR017871">
    <property type="entry name" value="ABC_transporter-like_CS"/>
</dbReference>
<protein>
    <submittedName>
        <fullName evidence="6">ABC transporter related protein</fullName>
    </submittedName>
</protein>
<keyword evidence="2" id="KW-0547">Nucleotide-binding</keyword>
<dbReference type="STRING" id="525904.Tter_2251"/>
<dbReference type="PANTHER" id="PTHR43582:SF2">
    <property type="entry name" value="LINEARMYCIN RESISTANCE ATP-BINDING PROTEIN LNRL"/>
    <property type="match status" value="1"/>
</dbReference>
<dbReference type="PANTHER" id="PTHR43582">
    <property type="entry name" value="LINEARMYCIN RESISTANCE ATP-BINDING PROTEIN LNRL"/>
    <property type="match status" value="1"/>
</dbReference>
<dbReference type="EMBL" id="CP001826">
    <property type="protein sequence ID" value="ACZ43150.1"/>
    <property type="molecule type" value="Genomic_DNA"/>
</dbReference>
<dbReference type="Pfam" id="PF00005">
    <property type="entry name" value="ABC_tran"/>
    <property type="match status" value="1"/>
</dbReference>
<reference evidence="7" key="1">
    <citation type="journal article" date="2010" name="Stand. Genomic Sci.">
        <title>Complete genome sequence of 'Thermobaculum terrenum' type strain (YNP1).</title>
        <authorList>
            <person name="Kiss H."/>
            <person name="Cleland D."/>
            <person name="Lapidus A."/>
            <person name="Lucas S."/>
            <person name="Glavina Del Rio T."/>
            <person name="Nolan M."/>
            <person name="Tice H."/>
            <person name="Han C."/>
            <person name="Goodwin L."/>
            <person name="Pitluck S."/>
            <person name="Liolios K."/>
            <person name="Ivanova N."/>
            <person name="Mavromatis K."/>
            <person name="Ovchinnikova G."/>
            <person name="Pati A."/>
            <person name="Chen A."/>
            <person name="Palaniappan K."/>
            <person name="Land M."/>
            <person name="Hauser L."/>
            <person name="Chang Y."/>
            <person name="Jeffries C."/>
            <person name="Lu M."/>
            <person name="Brettin T."/>
            <person name="Detter J."/>
            <person name="Goker M."/>
            <person name="Tindall B."/>
            <person name="Beck B."/>
            <person name="McDermott T."/>
            <person name="Woyke T."/>
            <person name="Bristow J."/>
            <person name="Eisen J."/>
            <person name="Markowitz V."/>
            <person name="Hugenholtz P."/>
            <person name="Kyrpides N."/>
            <person name="Klenk H."/>
            <person name="Cheng J."/>
        </authorList>
    </citation>
    <scope>NUCLEOTIDE SEQUENCE [LARGE SCALE GENOMIC DNA]</scope>
    <source>
        <strain evidence="7">ATCC BAA-798 / YNP1</strain>
    </source>
</reference>
<evidence type="ECO:0000313" key="6">
    <source>
        <dbReference type="EMBL" id="ACZ43150.1"/>
    </source>
</evidence>
<dbReference type="InterPro" id="IPR027417">
    <property type="entry name" value="P-loop_NTPase"/>
</dbReference>
<organism evidence="6 7">
    <name type="scientific">Thermobaculum terrenum (strain ATCC BAA-798 / CCMEE 7001 / YNP1)</name>
    <dbReference type="NCBI Taxonomy" id="525904"/>
    <lineage>
        <taxon>Bacteria</taxon>
        <taxon>Bacillati</taxon>
        <taxon>Chloroflexota</taxon>
        <taxon>Chloroflexia</taxon>
        <taxon>Candidatus Thermobaculales</taxon>
        <taxon>Candidatus Thermobaculaceae</taxon>
        <taxon>Thermobaculum</taxon>
    </lineage>
</organism>
<evidence type="ECO:0000313" key="7">
    <source>
        <dbReference type="Proteomes" id="UP000000323"/>
    </source>
</evidence>
<comment type="similarity">
    <text evidence="4">Belongs to the ABC transporter superfamily. Drug exporter-1 (DrugE1) (TC 3.A.1.105) family.</text>
</comment>
<feature type="domain" description="ABC transporter" evidence="5">
    <location>
        <begin position="5"/>
        <end position="236"/>
    </location>
</feature>
<dbReference type="SMART" id="SM00382">
    <property type="entry name" value="AAA"/>
    <property type="match status" value="1"/>
</dbReference>
<gene>
    <name evidence="6" type="ordered locus">Tter_2251</name>
</gene>
<dbReference type="InterPro" id="IPR003593">
    <property type="entry name" value="AAA+_ATPase"/>
</dbReference>
<dbReference type="InterPro" id="IPR003439">
    <property type="entry name" value="ABC_transporter-like_ATP-bd"/>
</dbReference>
<evidence type="ECO:0000259" key="5">
    <source>
        <dbReference type="PROSITE" id="PS50893"/>
    </source>
</evidence>
<keyword evidence="3" id="KW-0067">ATP-binding</keyword>
<dbReference type="GO" id="GO:0043215">
    <property type="term" value="P:daunorubicin transport"/>
    <property type="evidence" value="ECO:0007669"/>
    <property type="project" value="InterPro"/>
</dbReference>
<keyword evidence="7" id="KW-1185">Reference proteome</keyword>
<dbReference type="GO" id="GO:1900753">
    <property type="term" value="P:doxorubicin transport"/>
    <property type="evidence" value="ECO:0007669"/>
    <property type="project" value="InterPro"/>
</dbReference>
<sequence>MTAIIQVDGLSKSFGEVRAVNSISFHVEAGEVFGLLGPNGAGKSTTIKMLTTLLPPDAGRASIGGYDVVRHATMVRRIIGYVPQALSADGSLTGYENLLVFAKLYDIPRREREGRIREALKFMGLEEAADRLVRTYSGGMIRRLEIAQSMLHQPTVLFLDEPTIGLDPVARAAVWGHIMRLREEFGMTILLTTHYMEEADGLCRRIAIMHLGNIAAIGTPAELKASIGDPEATLDKVFVHYTGGELETGGSYREASRARRTARRLG</sequence>
<dbReference type="NCBIfam" id="TIGR01188">
    <property type="entry name" value="drrA"/>
    <property type="match status" value="1"/>
</dbReference>
<dbReference type="GO" id="GO:0005524">
    <property type="term" value="F:ATP binding"/>
    <property type="evidence" value="ECO:0007669"/>
    <property type="project" value="UniProtKB-KW"/>
</dbReference>
<dbReference type="PROSITE" id="PS50893">
    <property type="entry name" value="ABC_TRANSPORTER_2"/>
    <property type="match status" value="1"/>
</dbReference>
<proteinExistence type="inferred from homology"/>
<evidence type="ECO:0000256" key="1">
    <source>
        <dbReference type="ARBA" id="ARBA00004413"/>
    </source>
</evidence>
<dbReference type="RefSeq" id="WP_012876181.1">
    <property type="nucleotide sequence ID" value="NC_013526.1"/>
</dbReference>
<dbReference type="GO" id="GO:0005886">
    <property type="term" value="C:plasma membrane"/>
    <property type="evidence" value="ECO:0007669"/>
    <property type="project" value="UniProtKB-SubCell"/>
</dbReference>